<gene>
    <name evidence="1" type="ORF">B0T24DRAFT_587920</name>
</gene>
<dbReference type="SUPFAM" id="SSF144217">
    <property type="entry name" value="CSL zinc finger"/>
    <property type="match status" value="1"/>
</dbReference>
<comment type="caution">
    <text evidence="1">The sequence shown here is derived from an EMBL/GenBank/DDBJ whole genome shotgun (WGS) entry which is preliminary data.</text>
</comment>
<protein>
    <recommendedName>
        <fullName evidence="3">Diphthamide biosynthesis protein 4</fullName>
    </recommendedName>
</protein>
<proteinExistence type="predicted"/>
<dbReference type="EMBL" id="JAULSN010000001">
    <property type="protein sequence ID" value="KAK3383248.1"/>
    <property type="molecule type" value="Genomic_DNA"/>
</dbReference>
<keyword evidence="2" id="KW-1185">Reference proteome</keyword>
<name>A0AAE0NKJ2_9PEZI</name>
<evidence type="ECO:0000313" key="2">
    <source>
        <dbReference type="Proteomes" id="UP001287356"/>
    </source>
</evidence>
<dbReference type="AlphaFoldDB" id="A0AAE0NKJ2"/>
<reference evidence="1" key="2">
    <citation type="submission" date="2023-06" db="EMBL/GenBank/DDBJ databases">
        <authorList>
            <consortium name="Lawrence Berkeley National Laboratory"/>
            <person name="Haridas S."/>
            <person name="Hensen N."/>
            <person name="Bonometti L."/>
            <person name="Westerberg I."/>
            <person name="Brannstrom I.O."/>
            <person name="Guillou S."/>
            <person name="Cros-Aarteil S."/>
            <person name="Calhoun S."/>
            <person name="Kuo A."/>
            <person name="Mondo S."/>
            <person name="Pangilinan J."/>
            <person name="Riley R."/>
            <person name="Labutti K."/>
            <person name="Andreopoulos B."/>
            <person name="Lipzen A."/>
            <person name="Chen C."/>
            <person name="Yanf M."/>
            <person name="Daum C."/>
            <person name="Ng V."/>
            <person name="Clum A."/>
            <person name="Steindorff A."/>
            <person name="Ohm R."/>
            <person name="Martin F."/>
            <person name="Silar P."/>
            <person name="Natvig D."/>
            <person name="Lalanne C."/>
            <person name="Gautier V."/>
            <person name="Ament-Velasquez S.L."/>
            <person name="Kruys A."/>
            <person name="Hutchinson M.I."/>
            <person name="Powell A.J."/>
            <person name="Barry K."/>
            <person name="Miller A.N."/>
            <person name="Grigoriev I.V."/>
            <person name="Debuchy R."/>
            <person name="Gladieux P."/>
            <person name="Thoren M.H."/>
            <person name="Johannesson H."/>
        </authorList>
    </citation>
    <scope>NUCLEOTIDE SEQUENCE</scope>
    <source>
        <strain evidence="1">CBS 958.72</strain>
    </source>
</reference>
<organism evidence="1 2">
    <name type="scientific">Lasiosphaeria ovina</name>
    <dbReference type="NCBI Taxonomy" id="92902"/>
    <lineage>
        <taxon>Eukaryota</taxon>
        <taxon>Fungi</taxon>
        <taxon>Dikarya</taxon>
        <taxon>Ascomycota</taxon>
        <taxon>Pezizomycotina</taxon>
        <taxon>Sordariomycetes</taxon>
        <taxon>Sordariomycetidae</taxon>
        <taxon>Sordariales</taxon>
        <taxon>Lasiosphaeriaceae</taxon>
        <taxon>Lasiosphaeria</taxon>
    </lineage>
</organism>
<accession>A0AAE0NKJ2</accession>
<dbReference type="Gene3D" id="3.10.660.10">
    <property type="entry name" value="DPH Zinc finger"/>
    <property type="match status" value="1"/>
</dbReference>
<sequence length="107" mass="11593">MPTGHHAVFSVDQISAAYAVLSSPPQRAEYDQALRLLSTTSPSSSGAGTTAFQLNFQTGIENVDLDDLDSDQRGDGEQEWYRGCRCGNARGYLFDEDDGDDGGTKRN</sequence>
<reference evidence="1" key="1">
    <citation type="journal article" date="2023" name="Mol. Phylogenet. Evol.">
        <title>Genome-scale phylogeny and comparative genomics of the fungal order Sordariales.</title>
        <authorList>
            <person name="Hensen N."/>
            <person name="Bonometti L."/>
            <person name="Westerberg I."/>
            <person name="Brannstrom I.O."/>
            <person name="Guillou S."/>
            <person name="Cros-Aarteil S."/>
            <person name="Calhoun S."/>
            <person name="Haridas S."/>
            <person name="Kuo A."/>
            <person name="Mondo S."/>
            <person name="Pangilinan J."/>
            <person name="Riley R."/>
            <person name="LaButti K."/>
            <person name="Andreopoulos B."/>
            <person name="Lipzen A."/>
            <person name="Chen C."/>
            <person name="Yan M."/>
            <person name="Daum C."/>
            <person name="Ng V."/>
            <person name="Clum A."/>
            <person name="Steindorff A."/>
            <person name="Ohm R.A."/>
            <person name="Martin F."/>
            <person name="Silar P."/>
            <person name="Natvig D.O."/>
            <person name="Lalanne C."/>
            <person name="Gautier V."/>
            <person name="Ament-Velasquez S.L."/>
            <person name="Kruys A."/>
            <person name="Hutchinson M.I."/>
            <person name="Powell A.J."/>
            <person name="Barry K."/>
            <person name="Miller A.N."/>
            <person name="Grigoriev I.V."/>
            <person name="Debuchy R."/>
            <person name="Gladieux P."/>
            <person name="Hiltunen Thoren M."/>
            <person name="Johannesson H."/>
        </authorList>
    </citation>
    <scope>NUCLEOTIDE SEQUENCE</scope>
    <source>
        <strain evidence="1">CBS 958.72</strain>
    </source>
</reference>
<dbReference type="InterPro" id="IPR036671">
    <property type="entry name" value="DPH_MB_sf"/>
</dbReference>
<evidence type="ECO:0008006" key="3">
    <source>
        <dbReference type="Google" id="ProtNLM"/>
    </source>
</evidence>
<dbReference type="Proteomes" id="UP001287356">
    <property type="component" value="Unassembled WGS sequence"/>
</dbReference>
<evidence type="ECO:0000313" key="1">
    <source>
        <dbReference type="EMBL" id="KAK3383248.1"/>
    </source>
</evidence>